<keyword evidence="1" id="KW-1133">Transmembrane helix</keyword>
<organism evidence="2">
    <name type="scientific">Fusobacterium polymorphum ATCC 10953</name>
    <dbReference type="NCBI Taxonomy" id="393480"/>
    <lineage>
        <taxon>Bacteria</taxon>
        <taxon>Fusobacteriati</taxon>
        <taxon>Fusobacteriota</taxon>
        <taxon>Fusobacteriia</taxon>
        <taxon>Fusobacteriales</taxon>
        <taxon>Fusobacteriaceae</taxon>
        <taxon>Fusobacterium</taxon>
    </lineage>
</organism>
<keyword evidence="1" id="KW-0812">Transmembrane</keyword>
<sequence length="93" mass="10405">MLPLIFIFPISFNLSKSYSSFIMSTSFSSTALSNLSAISLKLFAIFFNPFFIFLFVLASFIAINRSISAHLSKIVLLKSQIFVINKLSLLNSL</sequence>
<dbReference type="HOGENOM" id="CLU_2395459_0_0_0"/>
<gene>
    <name evidence="2" type="ORF">FNP_1826</name>
</gene>
<dbReference type="Proteomes" id="UP000001921">
    <property type="component" value="Chromosome"/>
</dbReference>
<dbReference type="AlphaFoldDB" id="A5TXH3"/>
<accession>A5TXH3</accession>
<dbReference type="EMBL" id="CM000440">
    <property type="protein sequence ID" value="EDK89598.1"/>
    <property type="molecule type" value="Genomic_DNA"/>
</dbReference>
<name>A5TXH3_FUSNP</name>
<feature type="transmembrane region" description="Helical" evidence="1">
    <location>
        <begin position="41"/>
        <end position="63"/>
    </location>
</feature>
<keyword evidence="1" id="KW-0472">Membrane</keyword>
<evidence type="ECO:0000256" key="1">
    <source>
        <dbReference type="SAM" id="Phobius"/>
    </source>
</evidence>
<protein>
    <submittedName>
        <fullName evidence="2">Uncharacterized protein</fullName>
    </submittedName>
</protein>
<proteinExistence type="predicted"/>
<evidence type="ECO:0000313" key="2">
    <source>
        <dbReference type="EMBL" id="EDK89598.1"/>
    </source>
</evidence>
<reference evidence="2" key="2">
    <citation type="submission" date="2007-05" db="EMBL/GenBank/DDBJ databases">
        <title>Genome sequence of Fusobacterium nucleatum subspecies polymorphum - a genetically tractable Fusobacterium.</title>
        <authorList>
            <person name="Karpathy S.E."/>
            <person name="Xiang Q."/>
            <person name="Gioia J."/>
            <person name="Jiang H."/>
            <person name="Liu Y."/>
            <person name="Petrosino J.F."/>
            <person name="Yerrapragada S."/>
            <person name="Fox G.E."/>
            <person name="Kinder Haake S."/>
            <person name="Weinstock G.M."/>
            <person name="Highlander S.K."/>
        </authorList>
    </citation>
    <scope>NUCLEOTIDE SEQUENCE [LARGE SCALE GENOMIC DNA]</scope>
    <source>
        <strain evidence="2">ATCC 10953</strain>
    </source>
</reference>
<reference evidence="2" key="1">
    <citation type="submission" date="2006-07" db="EMBL/GenBank/DDBJ databases">
        <authorList>
            <person name="Qin X."/>
            <person name="Weinstock G.M."/>
        </authorList>
    </citation>
    <scope>NUCLEOTIDE SEQUENCE [LARGE SCALE GENOMIC DNA]</scope>
    <source>
        <strain evidence="2">ATCC 10953</strain>
    </source>
</reference>